<evidence type="ECO:0000256" key="9">
    <source>
        <dbReference type="SAM" id="Phobius"/>
    </source>
</evidence>
<feature type="transmembrane region" description="Helical" evidence="9">
    <location>
        <begin position="223"/>
        <end position="248"/>
    </location>
</feature>
<dbReference type="Gene3D" id="1.20.1530.20">
    <property type="match status" value="1"/>
</dbReference>
<comment type="subcellular location">
    <subcellularLocation>
        <location evidence="1">Membrane</location>
        <topology evidence="1">Multi-pass membrane protein</topology>
    </subcellularLocation>
</comment>
<organism evidence="11 12">
    <name type="scientific">Pseudonocardia charpentierae</name>
    <dbReference type="NCBI Taxonomy" id="3075545"/>
    <lineage>
        <taxon>Bacteria</taxon>
        <taxon>Bacillati</taxon>
        <taxon>Actinomycetota</taxon>
        <taxon>Actinomycetes</taxon>
        <taxon>Pseudonocardiales</taxon>
        <taxon>Pseudonocardiaceae</taxon>
        <taxon>Pseudonocardia</taxon>
    </lineage>
</organism>
<keyword evidence="12" id="KW-1185">Reference proteome</keyword>
<keyword evidence="8 9" id="KW-0472">Membrane</keyword>
<feature type="transmembrane region" description="Helical" evidence="9">
    <location>
        <begin position="268"/>
        <end position="286"/>
    </location>
</feature>
<evidence type="ECO:0000256" key="4">
    <source>
        <dbReference type="ARBA" id="ARBA00022449"/>
    </source>
</evidence>
<gene>
    <name evidence="11" type="ORF">RM445_29025</name>
</gene>
<keyword evidence="5 9" id="KW-0812">Transmembrane</keyword>
<dbReference type="Proteomes" id="UP001183202">
    <property type="component" value="Unassembled WGS sequence"/>
</dbReference>
<feature type="transmembrane region" description="Helical" evidence="9">
    <location>
        <begin position="90"/>
        <end position="110"/>
    </location>
</feature>
<feature type="transmembrane region" description="Helical" evidence="9">
    <location>
        <begin position="360"/>
        <end position="379"/>
    </location>
</feature>
<comment type="similarity">
    <text evidence="2">Belongs to the monovalent cation:proton antiporter 2 (CPA2) transporter (TC 2.A.37) family.</text>
</comment>
<dbReference type="Pfam" id="PF00999">
    <property type="entry name" value="Na_H_Exchanger"/>
    <property type="match status" value="1"/>
</dbReference>
<dbReference type="RefSeq" id="WP_311560054.1">
    <property type="nucleotide sequence ID" value="NZ_JAVREJ010000035.1"/>
</dbReference>
<feature type="transmembrane region" description="Helical" evidence="9">
    <location>
        <begin position="329"/>
        <end position="348"/>
    </location>
</feature>
<evidence type="ECO:0000313" key="12">
    <source>
        <dbReference type="Proteomes" id="UP001183202"/>
    </source>
</evidence>
<evidence type="ECO:0000259" key="10">
    <source>
        <dbReference type="Pfam" id="PF00999"/>
    </source>
</evidence>
<dbReference type="InterPro" id="IPR038770">
    <property type="entry name" value="Na+/solute_symporter_sf"/>
</dbReference>
<feature type="transmembrane region" description="Helical" evidence="9">
    <location>
        <begin position="116"/>
        <end position="137"/>
    </location>
</feature>
<feature type="transmembrane region" description="Helical" evidence="9">
    <location>
        <begin position="298"/>
        <end position="317"/>
    </location>
</feature>
<comment type="caution">
    <text evidence="11">The sequence shown here is derived from an EMBL/GenBank/DDBJ whole genome shotgun (WGS) entry which is preliminary data.</text>
</comment>
<name>A0ABU2NKL1_9PSEU</name>
<sequence>MDVHSAVGTLLVIAVIAVVAPIAIALLPGPRIPQVVVLILGGMLIGPQGLRIGSPTSVQILADVGLGFLFLLAGYEVDQRLLRADPGRRAAVSWLMSVALAGGVVGLLYAAGLVRAFVPVAIALTTTALGTLLPILREQHLLGGRLGKHLLASGAVGELLPIIAVAVFLGATNRWVALISLLAVAAVAFGLTLLSRSFRMGRLREIIEEGEHETTQTTVRGTVLLLVLLLAVAEQFHLDAVLGAFLAGMVLRRWAGSGLPALEGKLDALGYGFFIPIFFVYSGMTMDLKAMVSAPLRVLMFAALMLLVHLVPAQILYRRSLDARERWQLTLIASTALPLLVAISEIGLRNGTMLPENGAALVGAGVLTVLVFPAVAVVLQRPPIVSDAPTPTA</sequence>
<evidence type="ECO:0000256" key="6">
    <source>
        <dbReference type="ARBA" id="ARBA00022989"/>
    </source>
</evidence>
<evidence type="ECO:0000256" key="8">
    <source>
        <dbReference type="ARBA" id="ARBA00023136"/>
    </source>
</evidence>
<feature type="domain" description="Cation/H+ exchanger transmembrane" evidence="10">
    <location>
        <begin position="15"/>
        <end position="374"/>
    </location>
</feature>
<keyword evidence="6 9" id="KW-1133">Transmembrane helix</keyword>
<dbReference type="PANTHER" id="PTHR43562:SF1">
    <property type="entry name" value="NA(+)_H(+) ANTIPORTER YJBQ-RELATED"/>
    <property type="match status" value="1"/>
</dbReference>
<evidence type="ECO:0000256" key="1">
    <source>
        <dbReference type="ARBA" id="ARBA00004141"/>
    </source>
</evidence>
<dbReference type="EMBL" id="JAVREJ010000035">
    <property type="protein sequence ID" value="MDT0353543.1"/>
    <property type="molecule type" value="Genomic_DNA"/>
</dbReference>
<evidence type="ECO:0000256" key="7">
    <source>
        <dbReference type="ARBA" id="ARBA00023065"/>
    </source>
</evidence>
<evidence type="ECO:0000256" key="2">
    <source>
        <dbReference type="ARBA" id="ARBA00005551"/>
    </source>
</evidence>
<keyword evidence="4" id="KW-0050">Antiport</keyword>
<reference evidence="12" key="1">
    <citation type="submission" date="2023-07" db="EMBL/GenBank/DDBJ databases">
        <title>30 novel species of actinomycetes from the DSMZ collection.</title>
        <authorList>
            <person name="Nouioui I."/>
        </authorList>
    </citation>
    <scope>NUCLEOTIDE SEQUENCE [LARGE SCALE GENOMIC DNA]</scope>
    <source>
        <strain evidence="12">DSM 45834</strain>
    </source>
</reference>
<keyword evidence="7" id="KW-0406">Ion transport</keyword>
<dbReference type="PANTHER" id="PTHR43562">
    <property type="entry name" value="NAPA-TYPE SODIUM/HYDROGEN ANTIPORTER"/>
    <property type="match status" value="1"/>
</dbReference>
<evidence type="ECO:0000256" key="5">
    <source>
        <dbReference type="ARBA" id="ARBA00022692"/>
    </source>
</evidence>
<feature type="transmembrane region" description="Helical" evidence="9">
    <location>
        <begin position="149"/>
        <end position="169"/>
    </location>
</feature>
<dbReference type="InterPro" id="IPR006153">
    <property type="entry name" value="Cation/H_exchanger_TM"/>
</dbReference>
<feature type="transmembrane region" description="Helical" evidence="9">
    <location>
        <begin position="175"/>
        <end position="194"/>
    </location>
</feature>
<protein>
    <submittedName>
        <fullName evidence="11">Cation:proton antiporter</fullName>
    </submittedName>
</protein>
<feature type="transmembrane region" description="Helical" evidence="9">
    <location>
        <begin position="6"/>
        <end position="28"/>
    </location>
</feature>
<accession>A0ABU2NKL1</accession>
<evidence type="ECO:0000313" key="11">
    <source>
        <dbReference type="EMBL" id="MDT0353543.1"/>
    </source>
</evidence>
<keyword evidence="3" id="KW-0813">Transport</keyword>
<evidence type="ECO:0000256" key="3">
    <source>
        <dbReference type="ARBA" id="ARBA00022448"/>
    </source>
</evidence>
<feature type="transmembrane region" description="Helical" evidence="9">
    <location>
        <begin position="60"/>
        <end position="78"/>
    </location>
</feature>
<proteinExistence type="inferred from homology"/>